<evidence type="ECO:0000256" key="1">
    <source>
        <dbReference type="SAM" id="MobiDB-lite"/>
    </source>
</evidence>
<dbReference type="EMBL" id="CADEBD010000530">
    <property type="protein sequence ID" value="CAB3257178.1"/>
    <property type="molecule type" value="Genomic_DNA"/>
</dbReference>
<dbReference type="Proteomes" id="UP000494106">
    <property type="component" value="Unassembled WGS sequence"/>
</dbReference>
<dbReference type="OrthoDB" id="7489711at2759"/>
<feature type="region of interest" description="Disordered" evidence="1">
    <location>
        <begin position="19"/>
        <end position="72"/>
    </location>
</feature>
<protein>
    <recommendedName>
        <fullName evidence="7">Secreted protein</fullName>
    </recommendedName>
</protein>
<keyword evidence="2" id="KW-0732">Signal</keyword>
<evidence type="ECO:0000313" key="4">
    <source>
        <dbReference type="EMBL" id="CAB3257178.1"/>
    </source>
</evidence>
<feature type="signal peptide" evidence="2">
    <location>
        <begin position="1"/>
        <end position="17"/>
    </location>
</feature>
<feature type="chain" id="PRO_5036434393" description="Secreted protein" evidence="2">
    <location>
        <begin position="18"/>
        <end position="72"/>
    </location>
</feature>
<gene>
    <name evidence="3" type="ORF">APLA_LOCUS14922</name>
    <name evidence="4" type="ORF">APLA_LOCUS15832</name>
</gene>
<dbReference type="AlphaFoldDB" id="A0A8S1BAT6"/>
<name>A0A8S1BAT6_ARCPL</name>
<keyword evidence="5" id="KW-1185">Reference proteome</keyword>
<dbReference type="EMBL" id="CADEBC010000575">
    <property type="protein sequence ID" value="CAB3255432.1"/>
    <property type="molecule type" value="Genomic_DNA"/>
</dbReference>
<proteinExistence type="predicted"/>
<feature type="compositionally biased region" description="Polar residues" evidence="1">
    <location>
        <begin position="62"/>
        <end position="72"/>
    </location>
</feature>
<feature type="compositionally biased region" description="Basic residues" evidence="1">
    <location>
        <begin position="25"/>
        <end position="40"/>
    </location>
</feature>
<dbReference type="Proteomes" id="UP000494256">
    <property type="component" value="Unassembled WGS sequence"/>
</dbReference>
<evidence type="ECO:0000313" key="6">
    <source>
        <dbReference type="Proteomes" id="UP000494256"/>
    </source>
</evidence>
<evidence type="ECO:0000256" key="2">
    <source>
        <dbReference type="SAM" id="SignalP"/>
    </source>
</evidence>
<accession>A0A8S1BAT6</accession>
<comment type="caution">
    <text evidence="3">The sequence shown here is derived from an EMBL/GenBank/DDBJ whole genome shotgun (WGS) entry which is preliminary data.</text>
</comment>
<evidence type="ECO:0008006" key="7">
    <source>
        <dbReference type="Google" id="ProtNLM"/>
    </source>
</evidence>
<evidence type="ECO:0000313" key="5">
    <source>
        <dbReference type="Proteomes" id="UP000494106"/>
    </source>
</evidence>
<sequence length="72" mass="8302">MALLALLWSSWSRLPSALEEQRLRERARRSPSRSLRSRHRAISDSKHNIAPPSHTIRPSVRPLTSQHSSRKP</sequence>
<evidence type="ECO:0000313" key="3">
    <source>
        <dbReference type="EMBL" id="CAB3255432.1"/>
    </source>
</evidence>
<reference evidence="5 6" key="1">
    <citation type="submission" date="2020-04" db="EMBL/GenBank/DDBJ databases">
        <authorList>
            <person name="Wallbank WR R."/>
            <person name="Pardo Diaz C."/>
            <person name="Kozak K."/>
            <person name="Martin S."/>
            <person name="Jiggins C."/>
            <person name="Moest M."/>
            <person name="Warren A I."/>
            <person name="Byers J.R.P. K."/>
            <person name="Montejo-Kovacevich G."/>
            <person name="Yen C E."/>
        </authorList>
    </citation>
    <scope>NUCLEOTIDE SEQUENCE [LARGE SCALE GENOMIC DNA]</scope>
</reference>
<organism evidence="3 5">
    <name type="scientific">Arctia plantaginis</name>
    <name type="common">Wood tiger moth</name>
    <name type="synonym">Phalaena plantaginis</name>
    <dbReference type="NCBI Taxonomy" id="874455"/>
    <lineage>
        <taxon>Eukaryota</taxon>
        <taxon>Metazoa</taxon>
        <taxon>Ecdysozoa</taxon>
        <taxon>Arthropoda</taxon>
        <taxon>Hexapoda</taxon>
        <taxon>Insecta</taxon>
        <taxon>Pterygota</taxon>
        <taxon>Neoptera</taxon>
        <taxon>Endopterygota</taxon>
        <taxon>Lepidoptera</taxon>
        <taxon>Glossata</taxon>
        <taxon>Ditrysia</taxon>
        <taxon>Noctuoidea</taxon>
        <taxon>Erebidae</taxon>
        <taxon>Arctiinae</taxon>
        <taxon>Arctia</taxon>
    </lineage>
</organism>